<keyword evidence="1" id="KW-0687">Ribonucleoprotein</keyword>
<accession>A0A177B8B2</accession>
<dbReference type="Proteomes" id="UP000078046">
    <property type="component" value="Unassembled WGS sequence"/>
</dbReference>
<keyword evidence="1" id="KW-0689">Ribosomal protein</keyword>
<proteinExistence type="predicted"/>
<keyword evidence="2" id="KW-1185">Reference proteome</keyword>
<reference evidence="1 2" key="1">
    <citation type="submission" date="2016-04" db="EMBL/GenBank/DDBJ databases">
        <title>The genome of Intoshia linei affirms orthonectids as highly simplified spiralians.</title>
        <authorList>
            <person name="Mikhailov K.V."/>
            <person name="Slusarev G.S."/>
            <person name="Nikitin M.A."/>
            <person name="Logacheva M.D."/>
            <person name="Penin A."/>
            <person name="Aleoshin V."/>
            <person name="Panchin Y.V."/>
        </authorList>
    </citation>
    <scope>NUCLEOTIDE SEQUENCE [LARGE SCALE GENOMIC DNA]</scope>
    <source>
        <strain evidence="1">Intl2013</strain>
        <tissue evidence="1">Whole animal</tissue>
    </source>
</reference>
<dbReference type="GO" id="GO:1990904">
    <property type="term" value="C:ribonucleoprotein complex"/>
    <property type="evidence" value="ECO:0007669"/>
    <property type="project" value="UniProtKB-KW"/>
</dbReference>
<comment type="caution">
    <text evidence="1">The sequence shown here is derived from an EMBL/GenBank/DDBJ whole genome shotgun (WGS) entry which is preliminary data.</text>
</comment>
<name>A0A177B8B2_9BILA</name>
<dbReference type="OrthoDB" id="5847109at2759"/>
<dbReference type="GO" id="GO:0005739">
    <property type="term" value="C:mitochondrion"/>
    <property type="evidence" value="ECO:0007669"/>
    <property type="project" value="UniProtKB-SubCell"/>
</dbReference>
<sequence length="121" mass="15014">MLNTLKISFFQIRTKIHFSITDGKPITNFEVVSRYFRLNNGLWIHAKPKRRSRVWKKTEFSNISRHEHVFTSEEKCIMLDKLVDKEWKERRHFINDEYSEYHKWDNLPKYKYLKKVDKFYP</sequence>
<dbReference type="PANTHER" id="PTHR15909:SF0">
    <property type="entry name" value="LARGE RIBOSOMAL SUBUNIT PROTEIN BL35M"/>
    <property type="match status" value="1"/>
</dbReference>
<gene>
    <name evidence="1" type="ORF">A3Q56_01764</name>
</gene>
<dbReference type="GO" id="GO:0005840">
    <property type="term" value="C:ribosome"/>
    <property type="evidence" value="ECO:0007669"/>
    <property type="project" value="UniProtKB-KW"/>
</dbReference>
<evidence type="ECO:0000313" key="1">
    <source>
        <dbReference type="EMBL" id="OAF70485.1"/>
    </source>
</evidence>
<evidence type="ECO:0000313" key="2">
    <source>
        <dbReference type="Proteomes" id="UP000078046"/>
    </source>
</evidence>
<dbReference type="InterPro" id="IPR019338">
    <property type="entry name" value="Ribosomal_bL35m"/>
</dbReference>
<protein>
    <submittedName>
        <fullName evidence="1">Putative 39S ribosomal protein L35, mitochondrial</fullName>
    </submittedName>
</protein>
<dbReference type="AlphaFoldDB" id="A0A177B8B2"/>
<dbReference type="PANTHER" id="PTHR15909">
    <property type="entry name" value="39S RIBOSOMAL PROTEIN L35, MITOCHONDRIAL"/>
    <property type="match status" value="1"/>
</dbReference>
<dbReference type="EMBL" id="LWCA01000143">
    <property type="protein sequence ID" value="OAF70485.1"/>
    <property type="molecule type" value="Genomic_DNA"/>
</dbReference>
<organism evidence="1 2">
    <name type="scientific">Intoshia linei</name>
    <dbReference type="NCBI Taxonomy" id="1819745"/>
    <lineage>
        <taxon>Eukaryota</taxon>
        <taxon>Metazoa</taxon>
        <taxon>Spiralia</taxon>
        <taxon>Lophotrochozoa</taxon>
        <taxon>Mesozoa</taxon>
        <taxon>Orthonectida</taxon>
        <taxon>Rhopaluridae</taxon>
        <taxon>Intoshia</taxon>
    </lineage>
</organism>